<dbReference type="Proteomes" id="UP000006738">
    <property type="component" value="Chromosome II"/>
</dbReference>
<dbReference type="KEGG" id="bpl:BURPS1106A_A1147"/>
<name>A3P4C1_BURP0</name>
<evidence type="ECO:0000313" key="2">
    <source>
        <dbReference type="Proteomes" id="UP000006738"/>
    </source>
</evidence>
<protein>
    <submittedName>
        <fullName evidence="1">Uncharacterized protein</fullName>
    </submittedName>
</protein>
<gene>
    <name evidence="1" type="ordered locus">BURPS1106A_A1147</name>
</gene>
<proteinExistence type="predicted"/>
<sequence length="53" mass="5804">MRDGARASRDACAPLRSGCRRAAPREAGRRAGIARAAFSAWSFSRRAVRRRAS</sequence>
<evidence type="ECO:0000313" key="1">
    <source>
        <dbReference type="EMBL" id="ABN94936.1"/>
    </source>
</evidence>
<accession>A3P4C1</accession>
<dbReference type="AlphaFoldDB" id="A3P4C1"/>
<reference evidence="2" key="1">
    <citation type="submission" date="2007-02" db="EMBL/GenBank/DDBJ databases">
        <authorList>
            <person name="DeShazer D."/>
            <person name="Woods D.E."/>
            <person name="Nierman W.C."/>
        </authorList>
    </citation>
    <scope>NUCLEOTIDE SEQUENCE [LARGE SCALE GENOMIC DNA]</scope>
    <source>
        <strain evidence="2">1106a</strain>
    </source>
</reference>
<organism evidence="1 2">
    <name type="scientific">Burkholderia pseudomallei (strain 1106a)</name>
    <dbReference type="NCBI Taxonomy" id="357348"/>
    <lineage>
        <taxon>Bacteria</taxon>
        <taxon>Pseudomonadati</taxon>
        <taxon>Pseudomonadota</taxon>
        <taxon>Betaproteobacteria</taxon>
        <taxon>Burkholderiales</taxon>
        <taxon>Burkholderiaceae</taxon>
        <taxon>Burkholderia</taxon>
        <taxon>pseudomallei group</taxon>
    </lineage>
</organism>
<dbReference type="EMBL" id="CP000573">
    <property type="protein sequence ID" value="ABN94936.1"/>
    <property type="molecule type" value="Genomic_DNA"/>
</dbReference>
<dbReference type="HOGENOM" id="CLU_3005378_0_0_4"/>